<name>A0ABD3TA16_9LAMI</name>
<accession>A0ABD3TA16</accession>
<reference evidence="2 3" key="1">
    <citation type="submission" date="2024-12" db="EMBL/GenBank/DDBJ databases">
        <title>The unique morphological basis and parallel evolutionary history of personate flowers in Penstemon.</title>
        <authorList>
            <person name="Depatie T.H."/>
            <person name="Wessinger C.A."/>
        </authorList>
    </citation>
    <scope>NUCLEOTIDE SEQUENCE [LARGE SCALE GENOMIC DNA]</scope>
    <source>
        <strain evidence="2">WTNN_2</strain>
        <tissue evidence="2">Leaf</tissue>
    </source>
</reference>
<dbReference type="EMBL" id="JBJXBP010000004">
    <property type="protein sequence ID" value="KAL3833807.1"/>
    <property type="molecule type" value="Genomic_DNA"/>
</dbReference>
<proteinExistence type="predicted"/>
<protein>
    <submittedName>
        <fullName evidence="2">Uncharacterized protein</fullName>
    </submittedName>
</protein>
<evidence type="ECO:0000256" key="1">
    <source>
        <dbReference type="SAM" id="MobiDB-lite"/>
    </source>
</evidence>
<dbReference type="PANTHER" id="PTHR33168">
    <property type="entry name" value="STRESS INDUCED PROTEIN-RELATED"/>
    <property type="match status" value="1"/>
</dbReference>
<organism evidence="2 3">
    <name type="scientific">Penstemon smallii</name>
    <dbReference type="NCBI Taxonomy" id="265156"/>
    <lineage>
        <taxon>Eukaryota</taxon>
        <taxon>Viridiplantae</taxon>
        <taxon>Streptophyta</taxon>
        <taxon>Embryophyta</taxon>
        <taxon>Tracheophyta</taxon>
        <taxon>Spermatophyta</taxon>
        <taxon>Magnoliopsida</taxon>
        <taxon>eudicotyledons</taxon>
        <taxon>Gunneridae</taxon>
        <taxon>Pentapetalae</taxon>
        <taxon>asterids</taxon>
        <taxon>lamiids</taxon>
        <taxon>Lamiales</taxon>
        <taxon>Plantaginaceae</taxon>
        <taxon>Cheloneae</taxon>
        <taxon>Penstemon</taxon>
    </lineage>
</organism>
<dbReference type="AlphaFoldDB" id="A0ABD3TA16"/>
<keyword evidence="3" id="KW-1185">Reference proteome</keyword>
<sequence>MAHLPLPRWPKSNSTAAGVRGGATTITSTIESATSANNCCGLTKLMKRLKKRSKLMLNPSISSKQSSTATLQCRGYDPLSYSLNFDTGGDLLDEDYYKFYAFSSRFVNNASSRINDCQRVLVTASN</sequence>
<feature type="region of interest" description="Disordered" evidence="1">
    <location>
        <begin position="1"/>
        <end position="20"/>
    </location>
</feature>
<comment type="caution">
    <text evidence="2">The sequence shown here is derived from an EMBL/GenBank/DDBJ whole genome shotgun (WGS) entry which is preliminary data.</text>
</comment>
<evidence type="ECO:0000313" key="3">
    <source>
        <dbReference type="Proteomes" id="UP001634393"/>
    </source>
</evidence>
<dbReference type="Proteomes" id="UP001634393">
    <property type="component" value="Unassembled WGS sequence"/>
</dbReference>
<gene>
    <name evidence="2" type="ORF">ACJIZ3_008543</name>
</gene>
<evidence type="ECO:0000313" key="2">
    <source>
        <dbReference type="EMBL" id="KAL3833807.1"/>
    </source>
</evidence>